<sequence length="88" mass="10169">MALITLARKISKIIYFILLFLVLGRALPRPEIYLDYDIARDICHFLFGSVNADTMYDTFFYITLMTVLSPSGVLYIATIKLFKIIRRG</sequence>
<comment type="caution">
    <text evidence="2">The sequence shown here is derived from an EMBL/GenBank/DDBJ whole genome shotgun (WGS) entry which is preliminary data.</text>
</comment>
<keyword evidence="1" id="KW-0812">Transmembrane</keyword>
<feature type="transmembrane region" description="Helical" evidence="1">
    <location>
        <begin position="59"/>
        <end position="82"/>
    </location>
</feature>
<proteinExistence type="predicted"/>
<protein>
    <submittedName>
        <fullName evidence="2">Uncharacterized protein</fullName>
    </submittedName>
</protein>
<dbReference type="AlphaFoldDB" id="A0A483I1F2"/>
<evidence type="ECO:0000313" key="2">
    <source>
        <dbReference type="EMBL" id="TCX25965.1"/>
    </source>
</evidence>
<gene>
    <name evidence="2" type="ORF">ETE67_27250</name>
</gene>
<reference evidence="2" key="1">
    <citation type="submission" date="2019-01" db="EMBL/GenBank/DDBJ databases">
        <authorList>
            <person name="Lista F."/>
            <person name="Anselmo A."/>
        </authorList>
    </citation>
    <scope>NUCLEOTIDE SEQUENCE</scope>
    <source>
        <strain evidence="2">11S</strain>
    </source>
</reference>
<organism evidence="2">
    <name type="scientific">Klebsiella pneumoniae</name>
    <dbReference type="NCBI Taxonomy" id="573"/>
    <lineage>
        <taxon>Bacteria</taxon>
        <taxon>Pseudomonadati</taxon>
        <taxon>Pseudomonadota</taxon>
        <taxon>Gammaproteobacteria</taxon>
        <taxon>Enterobacterales</taxon>
        <taxon>Enterobacteriaceae</taxon>
        <taxon>Klebsiella/Raoultella group</taxon>
        <taxon>Klebsiella</taxon>
        <taxon>Klebsiella pneumoniae complex</taxon>
    </lineage>
</organism>
<name>A0A483I1F2_KLEPN</name>
<keyword evidence="1" id="KW-0472">Membrane</keyword>
<accession>A0A483I1F2</accession>
<keyword evidence="1" id="KW-1133">Transmembrane helix</keyword>
<dbReference type="EMBL" id="SDCL01000057">
    <property type="protein sequence ID" value="TCX25965.1"/>
    <property type="molecule type" value="Genomic_DNA"/>
</dbReference>
<evidence type="ECO:0000256" key="1">
    <source>
        <dbReference type="SAM" id="Phobius"/>
    </source>
</evidence>
<dbReference type="RefSeq" id="WP_065808700.1">
    <property type="nucleotide sequence ID" value="NZ_FLVN01000007.1"/>
</dbReference>